<dbReference type="OMA" id="CISTHRY"/>
<feature type="transmembrane region" description="Helical" evidence="1">
    <location>
        <begin position="140"/>
        <end position="160"/>
    </location>
</feature>
<organism evidence="3">
    <name type="scientific">Caenorhabditis remanei</name>
    <name type="common">Caenorhabditis vulgaris</name>
    <dbReference type="NCBI Taxonomy" id="31234"/>
    <lineage>
        <taxon>Eukaryota</taxon>
        <taxon>Metazoa</taxon>
        <taxon>Ecdysozoa</taxon>
        <taxon>Nematoda</taxon>
        <taxon>Chromadorea</taxon>
        <taxon>Rhabditida</taxon>
        <taxon>Rhabditina</taxon>
        <taxon>Rhabditomorpha</taxon>
        <taxon>Rhabditoidea</taxon>
        <taxon>Rhabditidae</taxon>
        <taxon>Peloderinae</taxon>
        <taxon>Caenorhabditis</taxon>
    </lineage>
</organism>
<dbReference type="SUPFAM" id="SSF81321">
    <property type="entry name" value="Family A G protein-coupled receptor-like"/>
    <property type="match status" value="1"/>
</dbReference>
<evidence type="ECO:0008006" key="4">
    <source>
        <dbReference type="Google" id="ProtNLM"/>
    </source>
</evidence>
<name>E3LHZ5_CAERE</name>
<dbReference type="AlphaFoldDB" id="E3LHZ5"/>
<feature type="transmembrane region" description="Helical" evidence="1">
    <location>
        <begin position="53"/>
        <end position="78"/>
    </location>
</feature>
<evidence type="ECO:0000313" key="3">
    <source>
        <dbReference type="Proteomes" id="UP000008281"/>
    </source>
</evidence>
<dbReference type="InterPro" id="IPR019422">
    <property type="entry name" value="7TM_GPCR_serpentine_rcpt_Srh"/>
</dbReference>
<accession>E3LHZ5</accession>
<feature type="transmembrane region" description="Helical" evidence="1">
    <location>
        <begin position="283"/>
        <end position="304"/>
    </location>
</feature>
<dbReference type="InParanoid" id="E3LHZ5"/>
<keyword evidence="1" id="KW-0472">Membrane</keyword>
<evidence type="ECO:0000256" key="1">
    <source>
        <dbReference type="SAM" id="Phobius"/>
    </source>
</evidence>
<reference evidence="2" key="1">
    <citation type="submission" date="2007-07" db="EMBL/GenBank/DDBJ databases">
        <title>PCAP assembly of the Caenorhabditis remanei genome.</title>
        <authorList>
            <consortium name="The Caenorhabditis remanei Sequencing Consortium"/>
            <person name="Wilson R.K."/>
        </authorList>
    </citation>
    <scope>NUCLEOTIDE SEQUENCE [LARGE SCALE GENOMIC DNA]</scope>
    <source>
        <strain evidence="2">PB4641</strain>
    </source>
</reference>
<sequence length="340" mass="39303">MDINCIPETNYFDTPEFLSLALHTNTVLSTPLYVFGIYIILTKTPTQMSSVKWYLVNMHVWIILFDYSIGLLTMPLLLIPCFAGYPLGILRHFGVSTLNQIVLVFLFFGFMATSIVVVFENRFHKVCTFRVQYYWNMCRNKWICAHYILIIILVIPFTFLTPNQNLAVQNIFQTFPCLARYIYDAPVFVLAENYVYHLGVCIVYLVICGIEVFSILIYIGWNFLQQLKSKTISQRTYQMQKNFFIALLIQLAIPLLMLIAPVVSFLISIVTYHYNQAITNFDIIIITMHGSVSTFVMIVAHSPYREAIRIMFRKRTVESADVSRKGVYHSNRSGMFPSTG</sequence>
<protein>
    <recommendedName>
        <fullName evidence="4">Serpentine Receptor, class H</fullName>
    </recommendedName>
</protein>
<dbReference type="PANTHER" id="PTHR22941:SF2">
    <property type="entry name" value="SERPENTINE RECEPTOR, CLASS H-RELATED"/>
    <property type="match status" value="1"/>
</dbReference>
<dbReference type="Pfam" id="PF10318">
    <property type="entry name" value="7TM_GPCR_Srh"/>
    <property type="match status" value="1"/>
</dbReference>
<dbReference type="Proteomes" id="UP000008281">
    <property type="component" value="Unassembled WGS sequence"/>
</dbReference>
<dbReference type="PANTHER" id="PTHR22941">
    <property type="entry name" value="SERPENTINE RECEPTOR"/>
    <property type="match status" value="1"/>
</dbReference>
<feature type="transmembrane region" description="Helical" evidence="1">
    <location>
        <begin position="98"/>
        <end position="119"/>
    </location>
</feature>
<feature type="transmembrane region" description="Helical" evidence="1">
    <location>
        <begin position="242"/>
        <end position="271"/>
    </location>
</feature>
<dbReference type="EMBL" id="DS268409">
    <property type="protein sequence ID" value="EFO94970.1"/>
    <property type="molecule type" value="Genomic_DNA"/>
</dbReference>
<dbReference type="eggNOG" id="ENOG502SY92">
    <property type="taxonomic scope" value="Eukaryota"/>
</dbReference>
<dbReference type="OrthoDB" id="5860679at2759"/>
<proteinExistence type="predicted"/>
<feature type="transmembrane region" description="Helical" evidence="1">
    <location>
        <begin position="20"/>
        <end position="41"/>
    </location>
</feature>
<dbReference type="HOGENOM" id="CLU_042960_1_1_1"/>
<dbReference type="InterPro" id="IPR053220">
    <property type="entry name" value="Nematode_rcpt-like_serp_H"/>
</dbReference>
<keyword evidence="1" id="KW-1133">Transmembrane helix</keyword>
<gene>
    <name evidence="2" type="ORF">CRE_08872</name>
</gene>
<keyword evidence="1" id="KW-0812">Transmembrane</keyword>
<keyword evidence="3" id="KW-1185">Reference proteome</keyword>
<feature type="transmembrane region" description="Helical" evidence="1">
    <location>
        <begin position="194"/>
        <end position="221"/>
    </location>
</feature>
<evidence type="ECO:0000313" key="2">
    <source>
        <dbReference type="EMBL" id="EFO94970.1"/>
    </source>
</evidence>